<dbReference type="PANTHER" id="PTHR30482:SF17">
    <property type="entry name" value="ABC TRANSPORTER ATP-BINDING PROTEIN"/>
    <property type="match status" value="1"/>
</dbReference>
<keyword evidence="2" id="KW-1003">Cell membrane</keyword>
<evidence type="ECO:0000256" key="6">
    <source>
        <dbReference type="SAM" id="Phobius"/>
    </source>
</evidence>
<evidence type="ECO:0000256" key="5">
    <source>
        <dbReference type="ARBA" id="ARBA00023136"/>
    </source>
</evidence>
<dbReference type="PANTHER" id="PTHR30482">
    <property type="entry name" value="HIGH-AFFINITY BRANCHED-CHAIN AMINO ACID TRANSPORT SYSTEM PERMEASE"/>
    <property type="match status" value="1"/>
</dbReference>
<keyword evidence="4 6" id="KW-1133">Transmembrane helix</keyword>
<keyword evidence="8" id="KW-1185">Reference proteome</keyword>
<comment type="subcellular location">
    <subcellularLocation>
        <location evidence="1">Cell membrane</location>
        <topology evidence="1">Multi-pass membrane protein</topology>
    </subcellularLocation>
</comment>
<dbReference type="InterPro" id="IPR001851">
    <property type="entry name" value="ABC_transp_permease"/>
</dbReference>
<feature type="transmembrane region" description="Helical" evidence="6">
    <location>
        <begin position="31"/>
        <end position="49"/>
    </location>
</feature>
<evidence type="ECO:0000256" key="4">
    <source>
        <dbReference type="ARBA" id="ARBA00022989"/>
    </source>
</evidence>
<organism evidence="7 8">
    <name type="scientific">Variibacter gotjawalensis</name>
    <dbReference type="NCBI Taxonomy" id="1333996"/>
    <lineage>
        <taxon>Bacteria</taxon>
        <taxon>Pseudomonadati</taxon>
        <taxon>Pseudomonadota</taxon>
        <taxon>Alphaproteobacteria</taxon>
        <taxon>Hyphomicrobiales</taxon>
        <taxon>Nitrobacteraceae</taxon>
        <taxon>Variibacter</taxon>
    </lineage>
</organism>
<dbReference type="EMBL" id="AP014946">
    <property type="protein sequence ID" value="BAT61335.1"/>
    <property type="molecule type" value="Genomic_DNA"/>
</dbReference>
<dbReference type="CDD" id="cd06581">
    <property type="entry name" value="TM_PBP1_LivM_like"/>
    <property type="match status" value="1"/>
</dbReference>
<dbReference type="Pfam" id="PF02653">
    <property type="entry name" value="BPD_transp_2"/>
    <property type="match status" value="1"/>
</dbReference>
<evidence type="ECO:0000313" key="8">
    <source>
        <dbReference type="Proteomes" id="UP000236884"/>
    </source>
</evidence>
<feature type="transmembrane region" description="Helical" evidence="6">
    <location>
        <begin position="61"/>
        <end position="79"/>
    </location>
</feature>
<dbReference type="PROSITE" id="PS51257">
    <property type="entry name" value="PROKAR_LIPOPROTEIN"/>
    <property type="match status" value="1"/>
</dbReference>
<feature type="transmembrane region" description="Helical" evidence="6">
    <location>
        <begin position="85"/>
        <end position="105"/>
    </location>
</feature>
<feature type="transmembrane region" description="Helical" evidence="6">
    <location>
        <begin position="251"/>
        <end position="277"/>
    </location>
</feature>
<accession>A0A0S3PZH7</accession>
<dbReference type="RefSeq" id="WP_096358045.1">
    <property type="nucleotide sequence ID" value="NZ_AP014946.1"/>
</dbReference>
<name>A0A0S3PZH7_9BRAD</name>
<evidence type="ECO:0000256" key="2">
    <source>
        <dbReference type="ARBA" id="ARBA00022475"/>
    </source>
</evidence>
<keyword evidence="3 6" id="KW-0812">Transmembrane</keyword>
<sequence length="321" mass="34725">MTSSRALLIAGTGLALLACVPFVMAPFYASLLIAFFAYAIALLGFNLLFGYTGLLSFGHAMFLGIGAYTTAVISGKFGIKSFELALLGSVAAGILIAIPIGLLCVRYVGIFFGMLTLAFGMLLHSFLFKFYALTGGDSGMRVPRMNLLGMEFREFNKFELLAGPFYYYCLALLAIAGFIMWRIVNSPFGLHLQTIRDNPQKAEYLGVRVTAFRFAAFVISAAFGALGGAILAFRIGLADPELVHWTHSGHLVFMAVLGGFANFFGPIVGALAFTLLHDVLQNLTQYWRFFLGAVLVFIVIVLPGGIVSIASRFVRKARAAS</sequence>
<feature type="transmembrane region" description="Helical" evidence="6">
    <location>
        <begin position="289"/>
        <end position="311"/>
    </location>
</feature>
<reference evidence="7 8" key="1">
    <citation type="submission" date="2015-08" db="EMBL/GenBank/DDBJ databases">
        <title>Investigation of the bacterial diversity of lava forest soil.</title>
        <authorList>
            <person name="Lee J.S."/>
        </authorList>
    </citation>
    <scope>NUCLEOTIDE SEQUENCE [LARGE SCALE GENOMIC DNA]</scope>
    <source>
        <strain evidence="7 8">GJW-30</strain>
    </source>
</reference>
<feature type="transmembrane region" description="Helical" evidence="6">
    <location>
        <begin position="205"/>
        <end position="231"/>
    </location>
</feature>
<dbReference type="InterPro" id="IPR043428">
    <property type="entry name" value="LivM-like"/>
</dbReference>
<feature type="transmembrane region" description="Helical" evidence="6">
    <location>
        <begin position="165"/>
        <end position="184"/>
    </location>
</feature>
<dbReference type="Proteomes" id="UP000236884">
    <property type="component" value="Chromosome"/>
</dbReference>
<keyword evidence="5 6" id="KW-0472">Membrane</keyword>
<dbReference type="OrthoDB" id="9804361at2"/>
<evidence type="ECO:0000313" key="7">
    <source>
        <dbReference type="EMBL" id="BAT61335.1"/>
    </source>
</evidence>
<protein>
    <submittedName>
        <fullName evidence="7">Leucine/isoleucine/valine transporter permease subunit</fullName>
    </submittedName>
</protein>
<feature type="transmembrane region" description="Helical" evidence="6">
    <location>
        <begin position="112"/>
        <end position="132"/>
    </location>
</feature>
<evidence type="ECO:0000256" key="1">
    <source>
        <dbReference type="ARBA" id="ARBA00004651"/>
    </source>
</evidence>
<proteinExistence type="predicted"/>
<gene>
    <name evidence="7" type="ORF">GJW-30_1_03892</name>
</gene>
<dbReference type="GO" id="GO:0005886">
    <property type="term" value="C:plasma membrane"/>
    <property type="evidence" value="ECO:0007669"/>
    <property type="project" value="UniProtKB-SubCell"/>
</dbReference>
<dbReference type="AlphaFoldDB" id="A0A0S3PZH7"/>
<dbReference type="GO" id="GO:0015658">
    <property type="term" value="F:branched-chain amino acid transmembrane transporter activity"/>
    <property type="evidence" value="ECO:0007669"/>
    <property type="project" value="InterPro"/>
</dbReference>
<dbReference type="KEGG" id="vgo:GJW-30_1_03892"/>
<evidence type="ECO:0000256" key="3">
    <source>
        <dbReference type="ARBA" id="ARBA00022692"/>
    </source>
</evidence>